<dbReference type="Proteomes" id="UP000694904">
    <property type="component" value="Chromosome 4"/>
</dbReference>
<protein>
    <submittedName>
        <fullName evidence="4">Calcium homeostasis endoplasmic reticulum protein isoform X4</fullName>
    </submittedName>
</protein>
<reference evidence="3" key="1">
    <citation type="journal article" date="1997" name="Nucleic Acids Res.">
        <title>tRNAscan-SE: a program for improved detection of transfer RNA genes in genomic sequence.</title>
        <authorList>
            <person name="Lowe T.M."/>
            <person name="Eddy S.R."/>
        </authorList>
    </citation>
    <scope>NUCLEOTIDE SEQUENCE [LARGE SCALE GENOMIC DNA]</scope>
</reference>
<reference evidence="3" key="2">
    <citation type="journal article" date="2016" name="G3 (Bethesda)">
        <title>Genome Evolution in Three Species of Cactophilic Drosophila.</title>
        <authorList>
            <person name="Sanchez-Flores A."/>
            <person name="Penazola F."/>
            <person name="Carpinteyro-Ponce J."/>
            <person name="Nazario-Yepiz N."/>
            <person name="Abreu-Goodger C."/>
            <person name="Machado C.A."/>
            <person name="Markow T.A."/>
        </authorList>
    </citation>
    <scope>NUCLEOTIDE SEQUENCE [LARGE SCALE GENOMIC DNA]</scope>
</reference>
<dbReference type="PROSITE" id="PS50128">
    <property type="entry name" value="SURP"/>
    <property type="match status" value="1"/>
</dbReference>
<organism evidence="3 4">
    <name type="scientific">Drosophila arizonae</name>
    <name type="common">Fruit fly</name>
    <dbReference type="NCBI Taxonomy" id="7263"/>
    <lineage>
        <taxon>Eukaryota</taxon>
        <taxon>Metazoa</taxon>
        <taxon>Ecdysozoa</taxon>
        <taxon>Arthropoda</taxon>
        <taxon>Hexapoda</taxon>
        <taxon>Insecta</taxon>
        <taxon>Pterygota</taxon>
        <taxon>Neoptera</taxon>
        <taxon>Endopterygota</taxon>
        <taxon>Diptera</taxon>
        <taxon>Brachycera</taxon>
        <taxon>Muscomorpha</taxon>
        <taxon>Ephydroidea</taxon>
        <taxon>Drosophilidae</taxon>
        <taxon>Drosophila</taxon>
    </lineage>
</organism>
<evidence type="ECO:0000313" key="4">
    <source>
        <dbReference type="RefSeq" id="XP_017860861.1"/>
    </source>
</evidence>
<sequence length="254" mass="28256">MDAQPPRDASLRNIIDKLAEFVARNGPEFEAITKQKQQNNPKFEFLYGGEFANYYQFRVAAEQAMLKQQGGMPSNTLYMQQPPPTHPHYAPQQQQQQQQPQQPMPSIMHDNVQDSMQQQKAQHLWPSNAGVAAGAGSVPTPQSANGTALALNLASQLDGIKMQQNTLREQIKQSDANLSAQHTALMTQKTKQIDEAMAAAQTTQLEQLATEQGIVLRDFDAVLQPIIESCTKDSISSGLWSMVQRFSKNCILYI</sequence>
<dbReference type="PANTHER" id="PTHR12323:SF0">
    <property type="entry name" value="CALCIUM HOMEOSTASIS ENDOPLASMIC RETICULUM PROTEIN"/>
    <property type="match status" value="1"/>
</dbReference>
<gene>
    <name evidence="4" type="primary">LOC108612484</name>
</gene>
<dbReference type="Gene3D" id="1.10.10.790">
    <property type="entry name" value="Surp module"/>
    <property type="match status" value="1"/>
</dbReference>
<dbReference type="RefSeq" id="XP_017860861.1">
    <property type="nucleotide sequence ID" value="XM_018005372.1"/>
</dbReference>
<feature type="domain" description="SURP motif" evidence="2">
    <location>
        <begin position="14"/>
        <end position="56"/>
    </location>
</feature>
<name>A0ABM1P0X5_DROAR</name>
<evidence type="ECO:0000256" key="1">
    <source>
        <dbReference type="SAM" id="MobiDB-lite"/>
    </source>
</evidence>
<evidence type="ECO:0000259" key="2">
    <source>
        <dbReference type="PROSITE" id="PS50128"/>
    </source>
</evidence>
<evidence type="ECO:0000313" key="3">
    <source>
        <dbReference type="Proteomes" id="UP000694904"/>
    </source>
</evidence>
<dbReference type="Pfam" id="PF01805">
    <property type="entry name" value="Surp"/>
    <property type="match status" value="1"/>
</dbReference>
<dbReference type="InterPro" id="IPR000061">
    <property type="entry name" value="Surp"/>
</dbReference>
<keyword evidence="3" id="KW-1185">Reference proteome</keyword>
<proteinExistence type="predicted"/>
<dbReference type="PANTHER" id="PTHR12323">
    <property type="entry name" value="SR-RELATED CTD ASSOCIATED FACTOR 6"/>
    <property type="match status" value="1"/>
</dbReference>
<accession>A0ABM1P0X5</accession>
<feature type="region of interest" description="Disordered" evidence="1">
    <location>
        <begin position="72"/>
        <end position="124"/>
    </location>
</feature>
<dbReference type="GeneID" id="108612484"/>
<dbReference type="SMART" id="SM00648">
    <property type="entry name" value="SWAP"/>
    <property type="match status" value="1"/>
</dbReference>
<dbReference type="SUPFAM" id="SSF109905">
    <property type="entry name" value="Surp module (SWAP domain)"/>
    <property type="match status" value="1"/>
</dbReference>
<feature type="compositionally biased region" description="Low complexity" evidence="1">
    <location>
        <begin position="87"/>
        <end position="105"/>
    </location>
</feature>
<dbReference type="InterPro" id="IPR035967">
    <property type="entry name" value="SWAP/Surp_sf"/>
</dbReference>
<reference evidence="4" key="3">
    <citation type="submission" date="2025-08" db="UniProtKB">
        <authorList>
            <consortium name="RefSeq"/>
        </authorList>
    </citation>
    <scope>IDENTIFICATION</scope>
    <source>
        <tissue evidence="4">Whole organism</tissue>
    </source>
</reference>